<dbReference type="PIRSF" id="PIRSF010372">
    <property type="entry name" value="PaiB"/>
    <property type="match status" value="1"/>
</dbReference>
<dbReference type="EMBL" id="PVUE01000024">
    <property type="protein sequence ID" value="PRZ33890.1"/>
    <property type="molecule type" value="Genomic_DNA"/>
</dbReference>
<dbReference type="RefSeq" id="WP_106350861.1">
    <property type="nucleotide sequence ID" value="NZ_PVUE01000024.1"/>
</dbReference>
<dbReference type="InterPro" id="IPR012349">
    <property type="entry name" value="Split_barrel_FMN-bd"/>
</dbReference>
<dbReference type="PANTHER" id="PTHR35802">
    <property type="entry name" value="PROTEASE SYNTHASE AND SPORULATION PROTEIN PAI 2"/>
    <property type="match status" value="1"/>
</dbReference>
<dbReference type="AlphaFoldDB" id="A0A2T0ZC05"/>
<dbReference type="Pfam" id="PF04299">
    <property type="entry name" value="FMN_bind_2"/>
    <property type="match status" value="1"/>
</dbReference>
<gene>
    <name evidence="1" type="ORF">CLV47_12423</name>
</gene>
<dbReference type="SUPFAM" id="SSF50475">
    <property type="entry name" value="FMN-binding split barrel"/>
    <property type="match status" value="1"/>
</dbReference>
<name>A0A2T0ZC05_9ACTN</name>
<accession>A0A2T0ZC05</accession>
<sequence>MWINPAYSTEDHDGWAIVRANPLATIVTGMPLSATHMPLIRDETGALVGHIPLVDPISEQLRAGVEVLAIFRGPSSYISPSWYTEVGLPTYNYTVVHVRGTTVALDEAGLRAHMNALMQFHESTQKHGQCAPWTPDDAAKDRLEMLLPKIAGFRIDEATIESKRKLGQNRSEADARSVTTVLRKSGEQNDHAIADLMKDVWHLGNGAPQGHRG</sequence>
<comment type="caution">
    <text evidence="1">The sequence shown here is derived from an EMBL/GenBank/DDBJ whole genome shotgun (WGS) entry which is preliminary data.</text>
</comment>
<evidence type="ECO:0000313" key="1">
    <source>
        <dbReference type="EMBL" id="PRZ33890.1"/>
    </source>
</evidence>
<dbReference type="OrthoDB" id="9794948at2"/>
<protein>
    <submittedName>
        <fullName evidence="1">PaiB family negative transcriptional regulator</fullName>
    </submittedName>
</protein>
<reference evidence="1 2" key="1">
    <citation type="submission" date="2018-03" db="EMBL/GenBank/DDBJ databases">
        <title>Genomic Encyclopedia of Archaeal and Bacterial Type Strains, Phase II (KMG-II): from individual species to whole genera.</title>
        <authorList>
            <person name="Goeker M."/>
        </authorList>
    </citation>
    <scope>NUCLEOTIDE SEQUENCE [LARGE SCALE GENOMIC DNA]</scope>
    <source>
        <strain evidence="1 2">DSM 100065</strain>
    </source>
</reference>
<proteinExistence type="predicted"/>
<keyword evidence="2" id="KW-1185">Reference proteome</keyword>
<dbReference type="InterPro" id="IPR007396">
    <property type="entry name" value="TR_PAI2-type"/>
</dbReference>
<dbReference type="Gene3D" id="2.30.110.10">
    <property type="entry name" value="Electron Transport, Fmn-binding Protein, Chain A"/>
    <property type="match status" value="1"/>
</dbReference>
<dbReference type="Proteomes" id="UP000237752">
    <property type="component" value="Unassembled WGS sequence"/>
</dbReference>
<organism evidence="1 2">
    <name type="scientific">Antricoccus suffuscus</name>
    <dbReference type="NCBI Taxonomy" id="1629062"/>
    <lineage>
        <taxon>Bacteria</taxon>
        <taxon>Bacillati</taxon>
        <taxon>Actinomycetota</taxon>
        <taxon>Actinomycetes</taxon>
        <taxon>Geodermatophilales</taxon>
        <taxon>Antricoccaceae</taxon>
        <taxon>Antricoccus</taxon>
    </lineage>
</organism>
<dbReference type="PANTHER" id="PTHR35802:SF1">
    <property type="entry name" value="PROTEASE SYNTHASE AND SPORULATION PROTEIN PAI 2"/>
    <property type="match status" value="1"/>
</dbReference>
<evidence type="ECO:0000313" key="2">
    <source>
        <dbReference type="Proteomes" id="UP000237752"/>
    </source>
</evidence>